<reference evidence="4" key="1">
    <citation type="submission" date="2021-01" db="EMBL/GenBank/DDBJ databases">
        <authorList>
            <consortium name="Aspergillus chevalieri M1 genome sequencing consortium"/>
            <person name="Kazuki M."/>
            <person name="Futagami T."/>
        </authorList>
    </citation>
    <scope>NUCLEOTIDE SEQUENCE</scope>
    <source>
        <strain evidence="4">M1</strain>
    </source>
</reference>
<dbReference type="SMART" id="SM00248">
    <property type="entry name" value="ANK"/>
    <property type="match status" value="7"/>
</dbReference>
<proteinExistence type="predicted"/>
<evidence type="ECO:0000256" key="1">
    <source>
        <dbReference type="ARBA" id="ARBA00022737"/>
    </source>
</evidence>
<dbReference type="PANTHER" id="PTHR24173">
    <property type="entry name" value="ANKYRIN REPEAT CONTAINING"/>
    <property type="match status" value="1"/>
</dbReference>
<accession>A0A7R7ZKA5</accession>
<evidence type="ECO:0000256" key="3">
    <source>
        <dbReference type="PROSITE-ProRule" id="PRU00023"/>
    </source>
</evidence>
<feature type="repeat" description="ANK" evidence="3">
    <location>
        <begin position="212"/>
        <end position="244"/>
    </location>
</feature>
<keyword evidence="2 3" id="KW-0040">ANK repeat</keyword>
<feature type="repeat" description="ANK" evidence="3">
    <location>
        <begin position="181"/>
        <end position="213"/>
    </location>
</feature>
<gene>
    <name evidence="4" type="ORF">ACHE_11796A</name>
</gene>
<evidence type="ECO:0008006" key="6">
    <source>
        <dbReference type="Google" id="ProtNLM"/>
    </source>
</evidence>
<dbReference type="InterPro" id="IPR036770">
    <property type="entry name" value="Ankyrin_rpt-contain_sf"/>
</dbReference>
<dbReference type="PANTHER" id="PTHR24173:SF74">
    <property type="entry name" value="ANKYRIN REPEAT DOMAIN-CONTAINING PROTEIN 16"/>
    <property type="match status" value="1"/>
</dbReference>
<dbReference type="KEGG" id="ache:ACHE_11796A"/>
<dbReference type="PRINTS" id="PR01415">
    <property type="entry name" value="ANKYRIN"/>
</dbReference>
<dbReference type="EMBL" id="AP024416">
    <property type="protein sequence ID" value="BCR84394.1"/>
    <property type="molecule type" value="Genomic_DNA"/>
</dbReference>
<dbReference type="InterPro" id="IPR002110">
    <property type="entry name" value="Ankyrin_rpt"/>
</dbReference>
<dbReference type="SUPFAM" id="SSF48403">
    <property type="entry name" value="Ankyrin repeat"/>
    <property type="match status" value="1"/>
</dbReference>
<feature type="repeat" description="ANK" evidence="3">
    <location>
        <begin position="118"/>
        <end position="144"/>
    </location>
</feature>
<dbReference type="AlphaFoldDB" id="A0A7R7ZKA5"/>
<dbReference type="PROSITE" id="PS50297">
    <property type="entry name" value="ANK_REP_REGION"/>
    <property type="match status" value="4"/>
</dbReference>
<keyword evidence="1" id="KW-0677">Repeat</keyword>
<evidence type="ECO:0000313" key="4">
    <source>
        <dbReference type="EMBL" id="BCR84394.1"/>
    </source>
</evidence>
<sequence length="341" mass="37846">MSLPQLPKELLQMIAEYLVSHREINHFCQTNREIYKKLIGYLYWYNTEYYRSDVLQWGAIHGRADAVRAAIRHGANVNTSARISGTTLPERYHYFCPLLQMEMREMVQNGEQFVLLNGDSTPLLLAAGGGCEDVVQALLEGGANHRHGGSIRMSPLHAAAAGGHAGVIEIFLKNADFTTDDCSRALGMAATYGHVEAVETLIRHGADHNGPSEHPALISAARQGHVGVIRTLLDHGADIRIKNKSALLHAIEKDHPDVVLLLLERGEDIESRDYEGVTPLMHSVRMRSEKVFDVLIELGADINVVDEDNQTLLWWAREKYKSGGPAAIHIYSVLSYLAGKR</sequence>
<dbReference type="Proteomes" id="UP000637239">
    <property type="component" value="Chromosome 1"/>
</dbReference>
<feature type="repeat" description="ANK" evidence="3">
    <location>
        <begin position="242"/>
        <end position="274"/>
    </location>
</feature>
<dbReference type="Pfam" id="PF00023">
    <property type="entry name" value="Ank"/>
    <property type="match status" value="1"/>
</dbReference>
<reference evidence="4" key="2">
    <citation type="submission" date="2021-02" db="EMBL/GenBank/DDBJ databases">
        <title>Aspergillus chevalieri M1 genome sequence.</title>
        <authorList>
            <person name="Kadooka C."/>
            <person name="Mori K."/>
            <person name="Futagami T."/>
        </authorList>
    </citation>
    <scope>NUCLEOTIDE SEQUENCE</scope>
    <source>
        <strain evidence="4">M1</strain>
    </source>
</reference>
<name>A0A7R7ZKA5_ASPCH</name>
<dbReference type="PROSITE" id="PS50088">
    <property type="entry name" value="ANK_REPEAT"/>
    <property type="match status" value="5"/>
</dbReference>
<feature type="repeat" description="ANK" evidence="3">
    <location>
        <begin position="275"/>
        <end position="307"/>
    </location>
</feature>
<dbReference type="Pfam" id="PF12796">
    <property type="entry name" value="Ank_2"/>
    <property type="match status" value="2"/>
</dbReference>
<evidence type="ECO:0000256" key="2">
    <source>
        <dbReference type="ARBA" id="ARBA00023043"/>
    </source>
</evidence>
<dbReference type="RefSeq" id="XP_043132916.1">
    <property type="nucleotide sequence ID" value="XM_043276404.1"/>
</dbReference>
<organism evidence="4 5">
    <name type="scientific">Aspergillus chevalieri</name>
    <name type="common">Eurotium chevalieri</name>
    <dbReference type="NCBI Taxonomy" id="182096"/>
    <lineage>
        <taxon>Eukaryota</taxon>
        <taxon>Fungi</taxon>
        <taxon>Dikarya</taxon>
        <taxon>Ascomycota</taxon>
        <taxon>Pezizomycotina</taxon>
        <taxon>Eurotiomycetes</taxon>
        <taxon>Eurotiomycetidae</taxon>
        <taxon>Eurotiales</taxon>
        <taxon>Aspergillaceae</taxon>
        <taxon>Aspergillus</taxon>
        <taxon>Aspergillus subgen. Aspergillus</taxon>
    </lineage>
</organism>
<keyword evidence="5" id="KW-1185">Reference proteome</keyword>
<protein>
    <recommendedName>
        <fullName evidence="6">Ankyrin repeat-containing domain protein</fullName>
    </recommendedName>
</protein>
<evidence type="ECO:0000313" key="5">
    <source>
        <dbReference type="Proteomes" id="UP000637239"/>
    </source>
</evidence>
<dbReference type="Gene3D" id="1.25.40.20">
    <property type="entry name" value="Ankyrin repeat-containing domain"/>
    <property type="match status" value="2"/>
</dbReference>
<dbReference type="GeneID" id="66978753"/>